<sequence>MDTTAETPHDSTDIYCGATVRRTINLIGGKWTMLILWKLLDQEHRYAELQRRVAGISQKVLSSELKSLVNAGLVEREVTPAVPPQVTYRITAEGRSLDDKDQPIHSVS</sequence>
<dbReference type="Gene3D" id="1.10.10.10">
    <property type="entry name" value="Winged helix-like DNA-binding domain superfamily/Winged helix DNA-binding domain"/>
    <property type="match status" value="1"/>
</dbReference>
<dbReference type="InterPro" id="IPR011991">
    <property type="entry name" value="ArsR-like_HTH"/>
</dbReference>
<name>A0ABP4MCP3_9MICO</name>
<dbReference type="InterPro" id="IPR036390">
    <property type="entry name" value="WH_DNA-bd_sf"/>
</dbReference>
<dbReference type="PANTHER" id="PTHR33204">
    <property type="entry name" value="TRANSCRIPTIONAL REGULATOR, MARR FAMILY"/>
    <property type="match status" value="1"/>
</dbReference>
<dbReference type="InterPro" id="IPR002577">
    <property type="entry name" value="HTH_HxlR"/>
</dbReference>
<evidence type="ECO:0000259" key="4">
    <source>
        <dbReference type="PROSITE" id="PS51118"/>
    </source>
</evidence>
<keyword evidence="2" id="KW-0238">DNA-binding</keyword>
<evidence type="ECO:0000256" key="1">
    <source>
        <dbReference type="ARBA" id="ARBA00023015"/>
    </source>
</evidence>
<reference evidence="6" key="1">
    <citation type="journal article" date="2019" name="Int. J. Syst. Evol. Microbiol.">
        <title>The Global Catalogue of Microorganisms (GCM) 10K type strain sequencing project: providing services to taxonomists for standard genome sequencing and annotation.</title>
        <authorList>
            <consortium name="The Broad Institute Genomics Platform"/>
            <consortium name="The Broad Institute Genome Sequencing Center for Infectious Disease"/>
            <person name="Wu L."/>
            <person name="Ma J."/>
        </authorList>
    </citation>
    <scope>NUCLEOTIDE SEQUENCE [LARGE SCALE GENOMIC DNA]</scope>
    <source>
        <strain evidence="6">JCM 13319</strain>
    </source>
</reference>
<evidence type="ECO:0000256" key="3">
    <source>
        <dbReference type="ARBA" id="ARBA00023163"/>
    </source>
</evidence>
<gene>
    <name evidence="5" type="ORF">GCM10009691_15680</name>
</gene>
<dbReference type="Proteomes" id="UP001501791">
    <property type="component" value="Unassembled WGS sequence"/>
</dbReference>
<dbReference type="PROSITE" id="PS51118">
    <property type="entry name" value="HTH_HXLR"/>
    <property type="match status" value="1"/>
</dbReference>
<dbReference type="CDD" id="cd00090">
    <property type="entry name" value="HTH_ARSR"/>
    <property type="match status" value="1"/>
</dbReference>
<comment type="caution">
    <text evidence="5">The sequence shown here is derived from an EMBL/GenBank/DDBJ whole genome shotgun (WGS) entry which is preliminary data.</text>
</comment>
<keyword evidence="6" id="KW-1185">Reference proteome</keyword>
<keyword evidence="1" id="KW-0805">Transcription regulation</keyword>
<feature type="domain" description="HTH hxlR-type" evidence="4">
    <location>
        <begin position="16"/>
        <end position="108"/>
    </location>
</feature>
<proteinExistence type="predicted"/>
<evidence type="ECO:0000313" key="5">
    <source>
        <dbReference type="EMBL" id="GAA1541858.1"/>
    </source>
</evidence>
<dbReference type="Pfam" id="PF01638">
    <property type="entry name" value="HxlR"/>
    <property type="match status" value="1"/>
</dbReference>
<dbReference type="InterPro" id="IPR036388">
    <property type="entry name" value="WH-like_DNA-bd_sf"/>
</dbReference>
<evidence type="ECO:0000313" key="6">
    <source>
        <dbReference type="Proteomes" id="UP001501791"/>
    </source>
</evidence>
<protein>
    <recommendedName>
        <fullName evidence="4">HTH hxlR-type domain-containing protein</fullName>
    </recommendedName>
</protein>
<evidence type="ECO:0000256" key="2">
    <source>
        <dbReference type="ARBA" id="ARBA00023125"/>
    </source>
</evidence>
<keyword evidence="3" id="KW-0804">Transcription</keyword>
<dbReference type="SUPFAM" id="SSF46785">
    <property type="entry name" value="Winged helix' DNA-binding domain"/>
    <property type="match status" value="1"/>
</dbReference>
<dbReference type="RefSeq" id="WP_346035751.1">
    <property type="nucleotide sequence ID" value="NZ_BAAALY010000006.1"/>
</dbReference>
<organism evidence="5 6">
    <name type="scientific">Brevibacterium picturae</name>
    <dbReference type="NCBI Taxonomy" id="260553"/>
    <lineage>
        <taxon>Bacteria</taxon>
        <taxon>Bacillati</taxon>
        <taxon>Actinomycetota</taxon>
        <taxon>Actinomycetes</taxon>
        <taxon>Micrococcales</taxon>
        <taxon>Brevibacteriaceae</taxon>
        <taxon>Brevibacterium</taxon>
    </lineage>
</organism>
<accession>A0ABP4MCP3</accession>
<dbReference type="EMBL" id="BAAALY010000006">
    <property type="protein sequence ID" value="GAA1541858.1"/>
    <property type="molecule type" value="Genomic_DNA"/>
</dbReference>